<evidence type="ECO:0000313" key="1">
    <source>
        <dbReference type="EMBL" id="RIA80985.1"/>
    </source>
</evidence>
<accession>A0A397S9J2</accession>
<dbReference type="Proteomes" id="UP000265703">
    <property type="component" value="Unassembled WGS sequence"/>
</dbReference>
<dbReference type="EMBL" id="QKYT01000868">
    <property type="protein sequence ID" value="RIA80985.1"/>
    <property type="molecule type" value="Genomic_DNA"/>
</dbReference>
<keyword evidence="2" id="KW-1185">Reference proteome</keyword>
<sequence>MEAYKGEYDNYIEVELEQDNIEQNFDNEQEEKDKIILNDKNKGSTNKKLQFLNL</sequence>
<proteinExistence type="predicted"/>
<organism evidence="1 2">
    <name type="scientific">Glomus cerebriforme</name>
    <dbReference type="NCBI Taxonomy" id="658196"/>
    <lineage>
        <taxon>Eukaryota</taxon>
        <taxon>Fungi</taxon>
        <taxon>Fungi incertae sedis</taxon>
        <taxon>Mucoromycota</taxon>
        <taxon>Glomeromycotina</taxon>
        <taxon>Glomeromycetes</taxon>
        <taxon>Glomerales</taxon>
        <taxon>Glomeraceae</taxon>
        <taxon>Glomus</taxon>
    </lineage>
</organism>
<dbReference type="AlphaFoldDB" id="A0A397S9J2"/>
<protein>
    <submittedName>
        <fullName evidence="1">Uncharacterized protein</fullName>
    </submittedName>
</protein>
<name>A0A397S9J2_9GLOM</name>
<comment type="caution">
    <text evidence="1">The sequence shown here is derived from an EMBL/GenBank/DDBJ whole genome shotgun (WGS) entry which is preliminary data.</text>
</comment>
<dbReference type="OrthoDB" id="2320353at2759"/>
<evidence type="ECO:0000313" key="2">
    <source>
        <dbReference type="Proteomes" id="UP000265703"/>
    </source>
</evidence>
<reference evidence="1 2" key="1">
    <citation type="submission" date="2018-06" db="EMBL/GenBank/DDBJ databases">
        <title>Comparative genomics reveals the genomic features of Rhizophagus irregularis, R. cerebriforme, R. diaphanum and Gigaspora rosea, and their symbiotic lifestyle signature.</title>
        <authorList>
            <person name="Morin E."/>
            <person name="San Clemente H."/>
            <person name="Chen E.C.H."/>
            <person name="De La Providencia I."/>
            <person name="Hainaut M."/>
            <person name="Kuo A."/>
            <person name="Kohler A."/>
            <person name="Murat C."/>
            <person name="Tang N."/>
            <person name="Roy S."/>
            <person name="Loubradou J."/>
            <person name="Henrissat B."/>
            <person name="Grigoriev I.V."/>
            <person name="Corradi N."/>
            <person name="Roux C."/>
            <person name="Martin F.M."/>
        </authorList>
    </citation>
    <scope>NUCLEOTIDE SEQUENCE [LARGE SCALE GENOMIC DNA]</scope>
    <source>
        <strain evidence="1 2">DAOM 227022</strain>
    </source>
</reference>
<gene>
    <name evidence="1" type="ORF">C1645_837753</name>
</gene>